<evidence type="ECO:0000313" key="2">
    <source>
        <dbReference type="EMBL" id="KXK60698.1"/>
    </source>
</evidence>
<sequence>MPPRAQRPRSLAFQVFRGSEAVRCGLLTKHQLRSSAWLRVRHDVYADARLDRDHTLACRAVALRLPATVLLAGPSAAYLHGVEHAASFADDVHVLTTGAVRVAAQHGVRVHTSQSDAVPAPAGAFRSPTTDRAGPVPAGLPQAGSPAGLTQAGSPAELTGDAPPAGLIGDGPPAGLIQVGPPARSGPADAAWETAAWLEPAHAVGIIDTLLRRGLTDHAALDAVLTERAGQPGSRRAGLAFGLADPAAQSPPESHLRVRLVLAGLPRPVAQHPIRLPSGRLLHVDLAWPAFRVAVECAGPGPADHEQLHRDRERRRQ</sequence>
<name>A0A136PQP4_9ACTN</name>
<feature type="non-terminal residue" evidence="2">
    <location>
        <position position="317"/>
    </location>
</feature>
<dbReference type="Proteomes" id="UP000070620">
    <property type="component" value="Unassembled WGS sequence"/>
</dbReference>
<reference evidence="2 3" key="1">
    <citation type="submission" date="2016-01" db="EMBL/GenBank/DDBJ databases">
        <title>Whole genome sequence and analysis of Micromonospora rosaria DSM 803, which can produce antibacterial substance rosamicin.</title>
        <authorList>
            <person name="Yang H."/>
            <person name="He X."/>
            <person name="Zhu D."/>
        </authorList>
    </citation>
    <scope>NUCLEOTIDE SEQUENCE [LARGE SCALE GENOMIC DNA]</scope>
    <source>
        <strain evidence="2 3">DSM 803</strain>
    </source>
</reference>
<organism evidence="2 3">
    <name type="scientific">Micromonospora rosaria</name>
    <dbReference type="NCBI Taxonomy" id="47874"/>
    <lineage>
        <taxon>Bacteria</taxon>
        <taxon>Bacillati</taxon>
        <taxon>Actinomycetota</taxon>
        <taxon>Actinomycetes</taxon>
        <taxon>Micromonosporales</taxon>
        <taxon>Micromonosporaceae</taxon>
        <taxon>Micromonospora</taxon>
    </lineage>
</organism>
<dbReference type="RefSeq" id="WP_067367364.1">
    <property type="nucleotide sequence ID" value="NZ_LRQV01000062.1"/>
</dbReference>
<evidence type="ECO:0008006" key="4">
    <source>
        <dbReference type="Google" id="ProtNLM"/>
    </source>
</evidence>
<dbReference type="OrthoDB" id="3173471at2"/>
<feature type="region of interest" description="Disordered" evidence="1">
    <location>
        <begin position="111"/>
        <end position="188"/>
    </location>
</feature>
<accession>A0A136PQP4</accession>
<proteinExistence type="predicted"/>
<comment type="caution">
    <text evidence="2">The sequence shown here is derived from an EMBL/GenBank/DDBJ whole genome shotgun (WGS) entry which is preliminary data.</text>
</comment>
<evidence type="ECO:0000256" key="1">
    <source>
        <dbReference type="SAM" id="MobiDB-lite"/>
    </source>
</evidence>
<protein>
    <recommendedName>
        <fullName evidence="4">AbiEi antitoxin C-terminal domain-containing protein</fullName>
    </recommendedName>
</protein>
<dbReference type="EMBL" id="LRQV01000062">
    <property type="protein sequence ID" value="KXK60698.1"/>
    <property type="molecule type" value="Genomic_DNA"/>
</dbReference>
<dbReference type="AlphaFoldDB" id="A0A136PQP4"/>
<keyword evidence="3" id="KW-1185">Reference proteome</keyword>
<evidence type="ECO:0000313" key="3">
    <source>
        <dbReference type="Proteomes" id="UP000070620"/>
    </source>
</evidence>
<gene>
    <name evidence="2" type="ORF">AWW66_17650</name>
</gene>